<organism evidence="1 2">
    <name type="scientific">Pyricularia oryzae</name>
    <name type="common">Rice blast fungus</name>
    <name type="synonym">Magnaporthe oryzae</name>
    <dbReference type="NCBI Taxonomy" id="318829"/>
    <lineage>
        <taxon>Eukaryota</taxon>
        <taxon>Fungi</taxon>
        <taxon>Dikarya</taxon>
        <taxon>Ascomycota</taxon>
        <taxon>Pezizomycotina</taxon>
        <taxon>Sordariomycetes</taxon>
        <taxon>Sordariomycetidae</taxon>
        <taxon>Magnaporthales</taxon>
        <taxon>Pyriculariaceae</taxon>
        <taxon>Pyricularia</taxon>
    </lineage>
</organism>
<dbReference type="Proteomes" id="UP000294847">
    <property type="component" value="Chromosome 7"/>
</dbReference>
<reference evidence="1 2" key="1">
    <citation type="journal article" date="2019" name="Mol. Biol. Evol.">
        <title>Blast fungal genomes show frequent chromosomal changes, gene gains and losses, and effector gene turnover.</title>
        <authorList>
            <person name="Gomez Luciano L.B."/>
            <person name="Jason Tsai I."/>
            <person name="Chuma I."/>
            <person name="Tosa Y."/>
            <person name="Chen Y.H."/>
            <person name="Li J.Y."/>
            <person name="Li M.Y."/>
            <person name="Jade Lu M.Y."/>
            <person name="Nakayashiki H."/>
            <person name="Li W.H."/>
        </authorList>
    </citation>
    <scope>NUCLEOTIDE SEQUENCE [LARGE SCALE GENOMIC DNA]</scope>
    <source>
        <strain evidence="1">MZ5-1-6</strain>
    </source>
</reference>
<accession>A0A4P7NTN6</accession>
<dbReference type="AlphaFoldDB" id="A0A4P7NTN6"/>
<proteinExistence type="predicted"/>
<gene>
    <name evidence="1" type="ORF">PoMZ_12834</name>
</gene>
<protein>
    <submittedName>
        <fullName evidence="1">Uncharacterized protein</fullName>
    </submittedName>
</protein>
<sequence>MNTELISQDFNFRYQTQIVLCYLNRQVLYSRQQQLKGTAGCLCVCVCVSNLRATFHHTPTPVTKNPACLPKGSVSICTPRRLGRPYTAHLREHLHPH</sequence>
<dbReference type="EMBL" id="CP034210">
    <property type="protein sequence ID" value="QBZ65867.1"/>
    <property type="molecule type" value="Genomic_DNA"/>
</dbReference>
<evidence type="ECO:0000313" key="1">
    <source>
        <dbReference type="EMBL" id="QBZ65867.1"/>
    </source>
</evidence>
<evidence type="ECO:0000313" key="2">
    <source>
        <dbReference type="Proteomes" id="UP000294847"/>
    </source>
</evidence>
<name>A0A4P7NTN6_PYROR</name>